<keyword evidence="4" id="KW-0500">Molybdenum</keyword>
<evidence type="ECO:0000313" key="6">
    <source>
        <dbReference type="Proteomes" id="UP000196573"/>
    </source>
</evidence>
<proteinExistence type="inferred from homology"/>
<dbReference type="CDD" id="cd13539">
    <property type="entry name" value="PBP2_AvModA"/>
    <property type="match status" value="1"/>
</dbReference>
<keyword evidence="3" id="KW-0732">Signal</keyword>
<keyword evidence="2 4" id="KW-0479">Metal-binding</keyword>
<dbReference type="InterPro" id="IPR044084">
    <property type="entry name" value="AvModA-like_subst-bd"/>
</dbReference>
<evidence type="ECO:0000313" key="5">
    <source>
        <dbReference type="EMBL" id="SMA34667.1"/>
    </source>
</evidence>
<reference evidence="5 6" key="1">
    <citation type="submission" date="2017-03" db="EMBL/GenBank/DDBJ databases">
        <authorList>
            <person name="Afonso C.L."/>
            <person name="Miller P.J."/>
            <person name="Scott M.A."/>
            <person name="Spackman E."/>
            <person name="Goraichik I."/>
            <person name="Dimitrov K.M."/>
            <person name="Suarez D.L."/>
            <person name="Swayne D.E."/>
        </authorList>
    </citation>
    <scope>NUCLEOTIDE SEQUENCE [LARGE SCALE GENOMIC DNA]</scope>
    <source>
        <strain evidence="5">SB41UT1</strain>
    </source>
</reference>
<dbReference type="Proteomes" id="UP000196573">
    <property type="component" value="Unassembled WGS sequence"/>
</dbReference>
<dbReference type="PIRSF" id="PIRSF004846">
    <property type="entry name" value="ModA"/>
    <property type="match status" value="1"/>
</dbReference>
<dbReference type="InterPro" id="IPR050682">
    <property type="entry name" value="ModA/WtpA"/>
</dbReference>
<feature type="binding site" evidence="4">
    <location>
        <position position="172"/>
    </location>
    <ligand>
        <name>molybdate</name>
        <dbReference type="ChEBI" id="CHEBI:36264"/>
    </ligand>
</feature>
<keyword evidence="6" id="KW-1185">Reference proteome</keyword>
<dbReference type="AlphaFoldDB" id="A0A1X7AFA4"/>
<evidence type="ECO:0000256" key="1">
    <source>
        <dbReference type="ARBA" id="ARBA00009175"/>
    </source>
</evidence>
<organism evidence="5 6">
    <name type="scientific">Parendozoicomonas haliclonae</name>
    <dbReference type="NCBI Taxonomy" id="1960125"/>
    <lineage>
        <taxon>Bacteria</taxon>
        <taxon>Pseudomonadati</taxon>
        <taxon>Pseudomonadota</taxon>
        <taxon>Gammaproteobacteria</taxon>
        <taxon>Oceanospirillales</taxon>
        <taxon>Endozoicomonadaceae</taxon>
        <taxon>Parendozoicomonas</taxon>
    </lineage>
</organism>
<dbReference type="PANTHER" id="PTHR30632:SF14">
    <property type="entry name" value="TUNGSTATE_MOLYBDATE_CHROMATE-BINDING PROTEIN MODA"/>
    <property type="match status" value="1"/>
</dbReference>
<dbReference type="GO" id="GO:0046872">
    <property type="term" value="F:metal ion binding"/>
    <property type="evidence" value="ECO:0007669"/>
    <property type="project" value="UniProtKB-KW"/>
</dbReference>
<dbReference type="SUPFAM" id="SSF53850">
    <property type="entry name" value="Periplasmic binding protein-like II"/>
    <property type="match status" value="1"/>
</dbReference>
<dbReference type="Pfam" id="PF13531">
    <property type="entry name" value="SBP_bac_11"/>
    <property type="match status" value="1"/>
</dbReference>
<evidence type="ECO:0000256" key="2">
    <source>
        <dbReference type="ARBA" id="ARBA00022723"/>
    </source>
</evidence>
<comment type="similarity">
    <text evidence="1">Belongs to the bacterial solute-binding protein ModA family.</text>
</comment>
<evidence type="ECO:0000256" key="4">
    <source>
        <dbReference type="PIRSR" id="PIRSR004846-1"/>
    </source>
</evidence>
<accession>A0A1X7AFA4</accession>
<protein>
    <submittedName>
        <fullName evidence="5">Molybdate-binding periplasmic protein</fullName>
    </submittedName>
</protein>
<gene>
    <name evidence="5" type="primary">modA</name>
    <name evidence="5" type="ORF">EHSB41UT_00434</name>
</gene>
<dbReference type="GO" id="GO:0030973">
    <property type="term" value="F:molybdate ion binding"/>
    <property type="evidence" value="ECO:0007669"/>
    <property type="project" value="InterPro"/>
</dbReference>
<sequence>MRMLQGRITSLISHCALFLTGTLLAVQTVSADVLRVAVASNFRPVVQELADSFSRQTGHRVTLSSASSGVLYNQIVHGAPFDVFLSADSERPAMLEKEGKLVGKPQTYAYGRLVFWQPLNAKPDYQTITEWRGRIAIANPETAPYGLAAKQVLEHFHLWGDSRIQLLQGANIQQAWQFVATGNVRAGFVALAQLRADKIDSGYLLLRDELYTPIRQDAAVIAGSKNQPLAEQFVRFLLDNAQQAFIQDAGYYPVRDVQPTRDAQPVVEPNAGSESKIESTYTQVYKG</sequence>
<feature type="binding site" evidence="4">
    <location>
        <position position="68"/>
    </location>
    <ligand>
        <name>molybdate</name>
        <dbReference type="ChEBI" id="CHEBI:36264"/>
    </ligand>
</feature>
<dbReference type="EMBL" id="FWPT01000001">
    <property type="protein sequence ID" value="SMA34667.1"/>
    <property type="molecule type" value="Genomic_DNA"/>
</dbReference>
<dbReference type="PANTHER" id="PTHR30632">
    <property type="entry name" value="MOLYBDATE-BINDING PERIPLASMIC PROTEIN"/>
    <property type="match status" value="1"/>
</dbReference>
<dbReference type="RefSeq" id="WP_087106426.1">
    <property type="nucleotide sequence ID" value="NZ_CBCSCN010000004.1"/>
</dbReference>
<dbReference type="NCBIfam" id="TIGR01256">
    <property type="entry name" value="modA"/>
    <property type="match status" value="1"/>
</dbReference>
<dbReference type="OrthoDB" id="9785015at2"/>
<name>A0A1X7AFA4_9GAMM</name>
<dbReference type="InterPro" id="IPR005950">
    <property type="entry name" value="ModA"/>
</dbReference>
<evidence type="ECO:0000256" key="3">
    <source>
        <dbReference type="ARBA" id="ARBA00022729"/>
    </source>
</evidence>
<dbReference type="Gene3D" id="3.40.190.10">
    <property type="entry name" value="Periplasmic binding protein-like II"/>
    <property type="match status" value="2"/>
</dbReference>
<dbReference type="GO" id="GO:0015689">
    <property type="term" value="P:molybdate ion transport"/>
    <property type="evidence" value="ECO:0007669"/>
    <property type="project" value="InterPro"/>
</dbReference>